<dbReference type="Proteomes" id="UP001497382">
    <property type="component" value="Unassembled WGS sequence"/>
</dbReference>
<keyword evidence="2" id="KW-1185">Reference proteome</keyword>
<dbReference type="AlphaFoldDB" id="A0AAV1ZKS9"/>
<proteinExistence type="predicted"/>
<organism evidence="1 2">
    <name type="scientific">Larinioides sclopetarius</name>
    <dbReference type="NCBI Taxonomy" id="280406"/>
    <lineage>
        <taxon>Eukaryota</taxon>
        <taxon>Metazoa</taxon>
        <taxon>Ecdysozoa</taxon>
        <taxon>Arthropoda</taxon>
        <taxon>Chelicerata</taxon>
        <taxon>Arachnida</taxon>
        <taxon>Araneae</taxon>
        <taxon>Araneomorphae</taxon>
        <taxon>Entelegynae</taxon>
        <taxon>Araneoidea</taxon>
        <taxon>Araneidae</taxon>
        <taxon>Larinioides</taxon>
    </lineage>
</organism>
<accession>A0AAV1ZKS9</accession>
<sequence length="85" mass="9102">MGKIAGRLCNKPSQKSPFAFSLEIVRKICKHISVYLVDNAVDLTGCNECDGKPPVVGRAINQQSGVDRTLTTSGKVLVNAEKSPT</sequence>
<reference evidence="1 2" key="1">
    <citation type="submission" date="2024-04" db="EMBL/GenBank/DDBJ databases">
        <authorList>
            <person name="Rising A."/>
            <person name="Reimegard J."/>
            <person name="Sonavane S."/>
            <person name="Akerstrom W."/>
            <person name="Nylinder S."/>
            <person name="Hedman E."/>
            <person name="Kallberg Y."/>
        </authorList>
    </citation>
    <scope>NUCLEOTIDE SEQUENCE [LARGE SCALE GENOMIC DNA]</scope>
</reference>
<protein>
    <submittedName>
        <fullName evidence="1">Uncharacterized protein</fullName>
    </submittedName>
</protein>
<evidence type="ECO:0000313" key="1">
    <source>
        <dbReference type="EMBL" id="CAL1272243.1"/>
    </source>
</evidence>
<dbReference type="EMBL" id="CAXIEN010000059">
    <property type="protein sequence ID" value="CAL1272243.1"/>
    <property type="molecule type" value="Genomic_DNA"/>
</dbReference>
<comment type="caution">
    <text evidence="1">The sequence shown here is derived from an EMBL/GenBank/DDBJ whole genome shotgun (WGS) entry which is preliminary data.</text>
</comment>
<gene>
    <name evidence="1" type="ORF">LARSCL_LOCUS6265</name>
</gene>
<evidence type="ECO:0000313" key="2">
    <source>
        <dbReference type="Proteomes" id="UP001497382"/>
    </source>
</evidence>
<name>A0AAV1ZKS9_9ARAC</name>